<dbReference type="InterPro" id="IPR021269">
    <property type="entry name" value="DUF2848"/>
</dbReference>
<sequence>MSLTLSFACESVAADGTRSAQLLSVLPRQLVIAGWTGRDAAAIAHHIEELEAIGVPRPSSVPLYYRVSAGLLTQSAAIEALGAQSSGEAEPMLFCAAGEWWLTVASDHTDRRVETYSVAVSKQMCAKPVATTAWRWRDVAPYQDELQLRSRILEEGRWIDYQQGTFASIRPLAALRDGIYQAEGGDEGRFMTCGTLGAIPNGKGEGIRPATEMELEIHDPRLKRSIVHRYAVQALEVVA</sequence>
<evidence type="ECO:0008006" key="3">
    <source>
        <dbReference type="Google" id="ProtNLM"/>
    </source>
</evidence>
<dbReference type="Proteomes" id="UP000035170">
    <property type="component" value="Unassembled WGS sequence"/>
</dbReference>
<evidence type="ECO:0000313" key="1">
    <source>
        <dbReference type="EMBL" id="KLN54460.1"/>
    </source>
</evidence>
<name>A0A0H2MBX3_VARPD</name>
<proteinExistence type="predicted"/>
<reference evidence="1 2" key="1">
    <citation type="submission" date="2015-03" db="EMBL/GenBank/DDBJ databases">
        <title>Genome sequence of Variovorax paradoxus TBEA6.</title>
        <authorList>
            <person name="Poehlein A."/>
            <person name="Schuldes J."/>
            <person name="Wuebbeler J.H."/>
            <person name="Hiessl S."/>
            <person name="Steinbuechel A."/>
            <person name="Daniel R."/>
        </authorList>
    </citation>
    <scope>NUCLEOTIDE SEQUENCE [LARGE SCALE GENOMIC DNA]</scope>
    <source>
        <strain evidence="1 2">TBEA6</strain>
    </source>
</reference>
<dbReference type="PATRIC" id="fig|34073.19.peg.4483"/>
<organism evidence="1 2">
    <name type="scientific">Variovorax paradoxus</name>
    <dbReference type="NCBI Taxonomy" id="34073"/>
    <lineage>
        <taxon>Bacteria</taxon>
        <taxon>Pseudomonadati</taxon>
        <taxon>Pseudomonadota</taxon>
        <taxon>Betaproteobacteria</taxon>
        <taxon>Burkholderiales</taxon>
        <taxon>Comamonadaceae</taxon>
        <taxon>Variovorax</taxon>
    </lineage>
</organism>
<dbReference type="RefSeq" id="WP_021004095.1">
    <property type="nucleotide sequence ID" value="NZ_JZWI01000023.1"/>
</dbReference>
<dbReference type="EMBL" id="JZWI01000023">
    <property type="protein sequence ID" value="KLN54460.1"/>
    <property type="molecule type" value="Genomic_DNA"/>
</dbReference>
<accession>A0A0H2MBX3</accession>
<evidence type="ECO:0000313" key="2">
    <source>
        <dbReference type="Proteomes" id="UP000035170"/>
    </source>
</evidence>
<comment type="caution">
    <text evidence="1">The sequence shown here is derived from an EMBL/GenBank/DDBJ whole genome shotgun (WGS) entry which is preliminary data.</text>
</comment>
<protein>
    <recommendedName>
        <fullName evidence="3">DUF2848 domain-containing protein</fullName>
    </recommendedName>
</protein>
<dbReference type="Pfam" id="PF11010">
    <property type="entry name" value="DUF2848"/>
    <property type="match status" value="1"/>
</dbReference>
<keyword evidence="2" id="KW-1185">Reference proteome</keyword>
<gene>
    <name evidence="1" type="ORF">VPARA_43820</name>
</gene>
<dbReference type="AlphaFoldDB" id="A0A0H2MBX3"/>